<evidence type="ECO:0000313" key="2">
    <source>
        <dbReference type="Proteomes" id="UP000265566"/>
    </source>
</evidence>
<proteinExistence type="predicted"/>
<organism evidence="1 2">
    <name type="scientific">Medicago truncatula</name>
    <name type="common">Barrel medic</name>
    <name type="synonym">Medicago tribuloides</name>
    <dbReference type="NCBI Taxonomy" id="3880"/>
    <lineage>
        <taxon>Eukaryota</taxon>
        <taxon>Viridiplantae</taxon>
        <taxon>Streptophyta</taxon>
        <taxon>Embryophyta</taxon>
        <taxon>Tracheophyta</taxon>
        <taxon>Spermatophyta</taxon>
        <taxon>Magnoliopsida</taxon>
        <taxon>eudicotyledons</taxon>
        <taxon>Gunneridae</taxon>
        <taxon>Pentapetalae</taxon>
        <taxon>rosids</taxon>
        <taxon>fabids</taxon>
        <taxon>Fabales</taxon>
        <taxon>Fabaceae</taxon>
        <taxon>Papilionoideae</taxon>
        <taxon>50 kb inversion clade</taxon>
        <taxon>NPAAA clade</taxon>
        <taxon>Hologalegina</taxon>
        <taxon>IRL clade</taxon>
        <taxon>Trifolieae</taxon>
        <taxon>Medicago</taxon>
    </lineage>
</organism>
<evidence type="ECO:0000313" key="1">
    <source>
        <dbReference type="EMBL" id="RHN80397.1"/>
    </source>
</evidence>
<sequence length="61" mass="7259">MWTHLLQCCKVNGHIFFCHCNHVNRRVSIEMSYIGLVLKWMRHSSCHSSPKNSHHQDQWLG</sequence>
<reference evidence="2" key="1">
    <citation type="journal article" date="2018" name="Nat. Plants">
        <title>Whole-genome landscape of Medicago truncatula symbiotic genes.</title>
        <authorList>
            <person name="Pecrix Y."/>
            <person name="Staton S.E."/>
            <person name="Sallet E."/>
            <person name="Lelandais-Briere C."/>
            <person name="Moreau S."/>
            <person name="Carrere S."/>
            <person name="Blein T."/>
            <person name="Jardinaud M.F."/>
            <person name="Latrasse D."/>
            <person name="Zouine M."/>
            <person name="Zahm M."/>
            <person name="Kreplak J."/>
            <person name="Mayjonade B."/>
            <person name="Satge C."/>
            <person name="Perez M."/>
            <person name="Cauet S."/>
            <person name="Marande W."/>
            <person name="Chantry-Darmon C."/>
            <person name="Lopez-Roques C."/>
            <person name="Bouchez O."/>
            <person name="Berard A."/>
            <person name="Debelle F."/>
            <person name="Munos S."/>
            <person name="Bendahmane A."/>
            <person name="Berges H."/>
            <person name="Niebel A."/>
            <person name="Buitink J."/>
            <person name="Frugier F."/>
            <person name="Benhamed M."/>
            <person name="Crespi M."/>
            <person name="Gouzy J."/>
            <person name="Gamas P."/>
        </authorList>
    </citation>
    <scope>NUCLEOTIDE SEQUENCE [LARGE SCALE GENOMIC DNA]</scope>
    <source>
        <strain evidence="2">cv. Jemalong A17</strain>
    </source>
</reference>
<comment type="caution">
    <text evidence="1">The sequence shown here is derived from an EMBL/GenBank/DDBJ whole genome shotgun (WGS) entry which is preliminary data.</text>
</comment>
<name>A0A396K172_MEDTR</name>
<protein>
    <submittedName>
        <fullName evidence="1">Uncharacterized protein</fullName>
    </submittedName>
</protein>
<dbReference type="EMBL" id="PSQE01000001">
    <property type="protein sequence ID" value="RHN80397.1"/>
    <property type="molecule type" value="Genomic_DNA"/>
</dbReference>
<gene>
    <name evidence="1" type="ORF">MtrunA17_Chr1g0187851</name>
</gene>
<dbReference type="Gramene" id="rna4322">
    <property type="protein sequence ID" value="RHN80397.1"/>
    <property type="gene ID" value="gene4322"/>
</dbReference>
<dbReference type="AlphaFoldDB" id="A0A396K172"/>
<dbReference type="Proteomes" id="UP000265566">
    <property type="component" value="Chromosome 1"/>
</dbReference>
<accession>A0A396K172</accession>